<keyword evidence="1" id="KW-1133">Transmembrane helix</keyword>
<gene>
    <name evidence="2" type="ORF">OIU84_014358</name>
</gene>
<keyword evidence="1" id="KW-0812">Transmembrane</keyword>
<accession>A0AAD6JCT1</accession>
<dbReference type="AlphaFoldDB" id="A0AAD6JCT1"/>
<feature type="transmembrane region" description="Helical" evidence="1">
    <location>
        <begin position="32"/>
        <end position="53"/>
    </location>
</feature>
<keyword evidence="3" id="KW-1185">Reference proteome</keyword>
<dbReference type="Proteomes" id="UP001162972">
    <property type="component" value="Chromosome 4"/>
</dbReference>
<evidence type="ECO:0000256" key="1">
    <source>
        <dbReference type="SAM" id="Phobius"/>
    </source>
</evidence>
<dbReference type="PANTHER" id="PTHR36350:SF3">
    <property type="entry name" value="TRANSMEMBRANE PROTEIN"/>
    <property type="match status" value="1"/>
</dbReference>
<organism evidence="2 3">
    <name type="scientific">Salix udensis</name>
    <dbReference type="NCBI Taxonomy" id="889485"/>
    <lineage>
        <taxon>Eukaryota</taxon>
        <taxon>Viridiplantae</taxon>
        <taxon>Streptophyta</taxon>
        <taxon>Embryophyta</taxon>
        <taxon>Tracheophyta</taxon>
        <taxon>Spermatophyta</taxon>
        <taxon>Magnoliopsida</taxon>
        <taxon>eudicotyledons</taxon>
        <taxon>Gunneridae</taxon>
        <taxon>Pentapetalae</taxon>
        <taxon>rosids</taxon>
        <taxon>fabids</taxon>
        <taxon>Malpighiales</taxon>
        <taxon>Salicaceae</taxon>
        <taxon>Saliceae</taxon>
        <taxon>Salix</taxon>
    </lineage>
</organism>
<comment type="caution">
    <text evidence="2">The sequence shown here is derived from an EMBL/GenBank/DDBJ whole genome shotgun (WGS) entry which is preliminary data.</text>
</comment>
<reference evidence="2 3" key="1">
    <citation type="journal article" date="2023" name="Int. J. Mol. Sci.">
        <title>De Novo Assembly and Annotation of 11 Diverse Shrub Willow (Salix) Genomes Reveals Novel Gene Organization in Sex-Linked Regions.</title>
        <authorList>
            <person name="Hyden B."/>
            <person name="Feng K."/>
            <person name="Yates T.B."/>
            <person name="Jawdy S."/>
            <person name="Cereghino C."/>
            <person name="Smart L.B."/>
            <person name="Muchero W."/>
        </authorList>
    </citation>
    <scope>NUCLEOTIDE SEQUENCE [LARGE SCALE GENOMIC DNA]</scope>
    <source>
        <tissue evidence="2">Shoot tip</tissue>
    </source>
</reference>
<keyword evidence="1" id="KW-0472">Membrane</keyword>
<sequence length="239" mass="27312">MIAFPVLNSSLMRNLDVHFENFFKKINLGNKYGAMAATATVILTGIYIGWAYTKRSSKKPKKKVRRVPTRSMSVGVLHGGKRALDRVVDYHRARADEASLEAAERQFKDVLKEALPDFVKLQSTGAKLEVSGKEAVAAEILEAHLKGIKKEGRSHEAYEIEMLLVEMHIYQAIIYRMLLEHPTEETSKCWDEFVDLRNLFHSRSSEESQLNEVVTNFIEFEKALELIRDDINEAYGEHI</sequence>
<proteinExistence type="predicted"/>
<name>A0AAD6JCT1_9ROSI</name>
<evidence type="ECO:0000313" key="3">
    <source>
        <dbReference type="Proteomes" id="UP001162972"/>
    </source>
</evidence>
<protein>
    <submittedName>
        <fullName evidence="2">Uncharacterized protein</fullName>
    </submittedName>
</protein>
<evidence type="ECO:0000313" key="2">
    <source>
        <dbReference type="EMBL" id="KAJ6402247.1"/>
    </source>
</evidence>
<dbReference type="PANTHER" id="PTHR36350">
    <property type="entry name" value="TRANSMEMBRANE PROTEIN"/>
    <property type="match status" value="1"/>
</dbReference>
<dbReference type="EMBL" id="JAPFFJ010000018">
    <property type="protein sequence ID" value="KAJ6402247.1"/>
    <property type="molecule type" value="Genomic_DNA"/>
</dbReference>